<sequence length="55" mass="6628">LDREKIIYNYLGRHPAILYCLEISNTRLKFPYIKNGNLQTFLRNNVPKPPYFRSQ</sequence>
<keyword evidence="2" id="KW-1185">Reference proteome</keyword>
<protein>
    <submittedName>
        <fullName evidence="1">Uncharacterized protein</fullName>
    </submittedName>
</protein>
<feature type="non-terminal residue" evidence="1">
    <location>
        <position position="1"/>
    </location>
</feature>
<dbReference type="AlphaFoldDB" id="A0A8E2E696"/>
<reference evidence="1 2" key="1">
    <citation type="journal article" date="2016" name="Nat. Commun.">
        <title>Ectomycorrhizal ecology is imprinted in the genome of the dominant symbiotic fungus Cenococcum geophilum.</title>
        <authorList>
            <consortium name="DOE Joint Genome Institute"/>
            <person name="Peter M."/>
            <person name="Kohler A."/>
            <person name="Ohm R.A."/>
            <person name="Kuo A."/>
            <person name="Krutzmann J."/>
            <person name="Morin E."/>
            <person name="Arend M."/>
            <person name="Barry K.W."/>
            <person name="Binder M."/>
            <person name="Choi C."/>
            <person name="Clum A."/>
            <person name="Copeland A."/>
            <person name="Grisel N."/>
            <person name="Haridas S."/>
            <person name="Kipfer T."/>
            <person name="LaButti K."/>
            <person name="Lindquist E."/>
            <person name="Lipzen A."/>
            <person name="Maire R."/>
            <person name="Meier B."/>
            <person name="Mihaltcheva S."/>
            <person name="Molinier V."/>
            <person name="Murat C."/>
            <person name="Poggeler S."/>
            <person name="Quandt C.A."/>
            <person name="Sperisen C."/>
            <person name="Tritt A."/>
            <person name="Tisserant E."/>
            <person name="Crous P.W."/>
            <person name="Henrissat B."/>
            <person name="Nehls U."/>
            <person name="Egli S."/>
            <person name="Spatafora J.W."/>
            <person name="Grigoriev I.V."/>
            <person name="Martin F.M."/>
        </authorList>
    </citation>
    <scope>NUCLEOTIDE SEQUENCE [LARGE SCALE GENOMIC DNA]</scope>
    <source>
        <strain evidence="1 2">CBS 459.81</strain>
    </source>
</reference>
<name>A0A8E2E696_9PEZI</name>
<evidence type="ECO:0000313" key="2">
    <source>
        <dbReference type="Proteomes" id="UP000250266"/>
    </source>
</evidence>
<proteinExistence type="predicted"/>
<organism evidence="1 2">
    <name type="scientific">Lepidopterella palustris CBS 459.81</name>
    <dbReference type="NCBI Taxonomy" id="1314670"/>
    <lineage>
        <taxon>Eukaryota</taxon>
        <taxon>Fungi</taxon>
        <taxon>Dikarya</taxon>
        <taxon>Ascomycota</taxon>
        <taxon>Pezizomycotina</taxon>
        <taxon>Dothideomycetes</taxon>
        <taxon>Pleosporomycetidae</taxon>
        <taxon>Mytilinidiales</taxon>
        <taxon>Argynnaceae</taxon>
        <taxon>Lepidopterella</taxon>
    </lineage>
</organism>
<dbReference type="OrthoDB" id="1668230at2759"/>
<accession>A0A8E2E696</accession>
<dbReference type="Proteomes" id="UP000250266">
    <property type="component" value="Unassembled WGS sequence"/>
</dbReference>
<gene>
    <name evidence="1" type="ORF">K432DRAFT_302572</name>
</gene>
<evidence type="ECO:0000313" key="1">
    <source>
        <dbReference type="EMBL" id="OCK78175.1"/>
    </source>
</evidence>
<dbReference type="EMBL" id="KV745076">
    <property type="protein sequence ID" value="OCK78175.1"/>
    <property type="molecule type" value="Genomic_DNA"/>
</dbReference>